<feature type="transmembrane region" description="Helical" evidence="1">
    <location>
        <begin position="332"/>
        <end position="350"/>
    </location>
</feature>
<keyword evidence="1" id="KW-1133">Transmembrane helix</keyword>
<evidence type="ECO:0000313" key="2">
    <source>
        <dbReference type="EMBL" id="MBC8568179.1"/>
    </source>
</evidence>
<evidence type="ECO:0000313" key="3">
    <source>
        <dbReference type="Proteomes" id="UP000610862"/>
    </source>
</evidence>
<dbReference type="SUPFAM" id="SSF103473">
    <property type="entry name" value="MFS general substrate transporter"/>
    <property type="match status" value="1"/>
</dbReference>
<feature type="transmembrane region" description="Helical" evidence="1">
    <location>
        <begin position="415"/>
        <end position="436"/>
    </location>
</feature>
<name>A0A926E9G0_9FIRM</name>
<feature type="transmembrane region" description="Helical" evidence="1">
    <location>
        <begin position="151"/>
        <end position="168"/>
    </location>
</feature>
<feature type="transmembrane region" description="Helical" evidence="1">
    <location>
        <begin position="305"/>
        <end position="326"/>
    </location>
</feature>
<sequence length="449" mass="49830">MEKTTFKEKLGYGIASLGDAISYGFVGTFFLFFLTTIADIPPAIAGVIVAIGSVWNAVFNPVMGYLADNITTRFGRRRPVISIFSIFLGIMLFLMFTDINISANFKPVYYGIMMVFFWTSFTGFFVPYCALGTDYASSYDERTSIRSFASFFNMIGNVFCMVMPTIIVEFLQQHGFSESGAWSLTGAFLGVITSVTIIITVIVSKNRDLPCKKTEKKPSGTHNILNIFREYISVARLRPMKYLIAASLFSLIVYTMLMSNVLYYFTFNLKLSAVQISACLMIRSLLGIAFIPLVGKLSVIFDKRIALIGCYLLGITGMLLIRLIGLEALSGAVIYTIFLTICTAIYWQLMPSIFYDICEYDKVTTGKKREAMILSFQGLVEAVAVGIGGQILGAILQMAGFNGSGTTQTIQAMTWIENSATILPMIFLAISSVALYKYPLRRDTNQIIK</sequence>
<dbReference type="InterPro" id="IPR036259">
    <property type="entry name" value="MFS_trans_sf"/>
</dbReference>
<dbReference type="EMBL" id="JACRTA010000002">
    <property type="protein sequence ID" value="MBC8568179.1"/>
    <property type="molecule type" value="Genomic_DNA"/>
</dbReference>
<dbReference type="AlphaFoldDB" id="A0A926E9G0"/>
<keyword evidence="1" id="KW-0812">Transmembrane</keyword>
<dbReference type="InterPro" id="IPR039672">
    <property type="entry name" value="MFS_2"/>
</dbReference>
<keyword evidence="3" id="KW-1185">Reference proteome</keyword>
<feature type="transmembrane region" description="Helical" evidence="1">
    <location>
        <begin position="180"/>
        <end position="203"/>
    </location>
</feature>
<comment type="caution">
    <text evidence="2">The sequence shown here is derived from an EMBL/GenBank/DDBJ whole genome shotgun (WGS) entry which is preliminary data.</text>
</comment>
<dbReference type="PANTHER" id="PTHR11328:SF24">
    <property type="entry name" value="MAJOR FACILITATOR SUPERFAMILY (MFS) PROFILE DOMAIN-CONTAINING PROTEIN"/>
    <property type="match status" value="1"/>
</dbReference>
<accession>A0A926E9G0</accession>
<dbReference type="Gene3D" id="1.20.1250.20">
    <property type="entry name" value="MFS general substrate transporter like domains"/>
    <property type="match status" value="2"/>
</dbReference>
<feature type="transmembrane region" description="Helical" evidence="1">
    <location>
        <begin position="79"/>
        <end position="96"/>
    </location>
</feature>
<dbReference type="GO" id="GO:0008643">
    <property type="term" value="P:carbohydrate transport"/>
    <property type="evidence" value="ECO:0007669"/>
    <property type="project" value="InterPro"/>
</dbReference>
<dbReference type="Pfam" id="PF13347">
    <property type="entry name" value="MFS_2"/>
    <property type="match status" value="1"/>
</dbReference>
<dbReference type="GO" id="GO:0015293">
    <property type="term" value="F:symporter activity"/>
    <property type="evidence" value="ECO:0007669"/>
    <property type="project" value="InterPro"/>
</dbReference>
<evidence type="ECO:0000256" key="1">
    <source>
        <dbReference type="SAM" id="Phobius"/>
    </source>
</evidence>
<feature type="transmembrane region" description="Helical" evidence="1">
    <location>
        <begin position="371"/>
        <end position="395"/>
    </location>
</feature>
<dbReference type="PANTHER" id="PTHR11328">
    <property type="entry name" value="MAJOR FACILITATOR SUPERFAMILY DOMAIN-CONTAINING PROTEIN"/>
    <property type="match status" value="1"/>
</dbReference>
<dbReference type="Proteomes" id="UP000610862">
    <property type="component" value="Unassembled WGS sequence"/>
</dbReference>
<feature type="transmembrane region" description="Helical" evidence="1">
    <location>
        <begin position="271"/>
        <end position="293"/>
    </location>
</feature>
<protein>
    <submittedName>
        <fullName evidence="2">MFS transporter</fullName>
    </submittedName>
</protein>
<feature type="transmembrane region" description="Helical" evidence="1">
    <location>
        <begin position="108"/>
        <end position="131"/>
    </location>
</feature>
<feature type="transmembrane region" description="Helical" evidence="1">
    <location>
        <begin position="242"/>
        <end position="265"/>
    </location>
</feature>
<reference evidence="2" key="1">
    <citation type="submission" date="2020-08" db="EMBL/GenBank/DDBJ databases">
        <title>Genome public.</title>
        <authorList>
            <person name="Liu C."/>
            <person name="Sun Q."/>
        </authorList>
    </citation>
    <scope>NUCLEOTIDE SEQUENCE</scope>
    <source>
        <strain evidence="2">NSJ-24</strain>
    </source>
</reference>
<proteinExistence type="predicted"/>
<dbReference type="GO" id="GO:0005886">
    <property type="term" value="C:plasma membrane"/>
    <property type="evidence" value="ECO:0007669"/>
    <property type="project" value="TreeGrafter"/>
</dbReference>
<dbReference type="RefSeq" id="WP_177269150.1">
    <property type="nucleotide sequence ID" value="NZ_JACRTA010000002.1"/>
</dbReference>
<feature type="transmembrane region" description="Helical" evidence="1">
    <location>
        <begin position="43"/>
        <end position="67"/>
    </location>
</feature>
<keyword evidence="1" id="KW-0472">Membrane</keyword>
<feature type="transmembrane region" description="Helical" evidence="1">
    <location>
        <begin position="12"/>
        <end position="37"/>
    </location>
</feature>
<organism evidence="2 3">
    <name type="scientific">Lentihominibacter hominis</name>
    <dbReference type="NCBI Taxonomy" id="2763645"/>
    <lineage>
        <taxon>Bacteria</taxon>
        <taxon>Bacillati</taxon>
        <taxon>Bacillota</taxon>
        <taxon>Clostridia</taxon>
        <taxon>Peptostreptococcales</taxon>
        <taxon>Anaerovoracaceae</taxon>
        <taxon>Lentihominibacter</taxon>
    </lineage>
</organism>
<gene>
    <name evidence="2" type="ORF">H8692_05285</name>
</gene>